<dbReference type="EMBL" id="VSSQ01006431">
    <property type="protein sequence ID" value="MPM32668.1"/>
    <property type="molecule type" value="Genomic_DNA"/>
</dbReference>
<evidence type="ECO:0000256" key="1">
    <source>
        <dbReference type="ARBA" id="ARBA00023015"/>
    </source>
</evidence>
<evidence type="ECO:0000313" key="5">
    <source>
        <dbReference type="EMBL" id="MPM32668.1"/>
    </source>
</evidence>
<dbReference type="SMART" id="SM00345">
    <property type="entry name" value="HTH_GNTR"/>
    <property type="match status" value="1"/>
</dbReference>
<protein>
    <submittedName>
        <fullName evidence="5">HTH-type transcriptional repressor RspR</fullName>
    </submittedName>
</protein>
<dbReference type="InterPro" id="IPR036388">
    <property type="entry name" value="WH-like_DNA-bd_sf"/>
</dbReference>
<keyword evidence="3" id="KW-0804">Transcription</keyword>
<gene>
    <name evidence="5" type="primary">rspR_25</name>
    <name evidence="5" type="ORF">SDC9_79233</name>
</gene>
<dbReference type="InterPro" id="IPR000524">
    <property type="entry name" value="Tscrpt_reg_HTH_GntR"/>
</dbReference>
<dbReference type="SUPFAM" id="SSF46785">
    <property type="entry name" value="Winged helix' DNA-binding domain"/>
    <property type="match status" value="1"/>
</dbReference>
<dbReference type="GO" id="GO:0003677">
    <property type="term" value="F:DNA binding"/>
    <property type="evidence" value="ECO:0007669"/>
    <property type="project" value="UniProtKB-KW"/>
</dbReference>
<proteinExistence type="predicted"/>
<dbReference type="InterPro" id="IPR011711">
    <property type="entry name" value="GntR_C"/>
</dbReference>
<reference evidence="5" key="1">
    <citation type="submission" date="2019-08" db="EMBL/GenBank/DDBJ databases">
        <authorList>
            <person name="Kucharzyk K."/>
            <person name="Murdoch R.W."/>
            <person name="Higgins S."/>
            <person name="Loffler F."/>
        </authorList>
    </citation>
    <scope>NUCLEOTIDE SEQUENCE</scope>
</reference>
<dbReference type="PROSITE" id="PS50949">
    <property type="entry name" value="HTH_GNTR"/>
    <property type="match status" value="1"/>
</dbReference>
<accession>A0A644YXC9</accession>
<dbReference type="Pfam" id="PF07729">
    <property type="entry name" value="FCD"/>
    <property type="match status" value="1"/>
</dbReference>
<dbReference type="InterPro" id="IPR008920">
    <property type="entry name" value="TF_FadR/GntR_C"/>
</dbReference>
<dbReference type="SUPFAM" id="SSF48008">
    <property type="entry name" value="GntR ligand-binding domain-like"/>
    <property type="match status" value="1"/>
</dbReference>
<evidence type="ECO:0000256" key="3">
    <source>
        <dbReference type="ARBA" id="ARBA00023163"/>
    </source>
</evidence>
<dbReference type="PANTHER" id="PTHR43537">
    <property type="entry name" value="TRANSCRIPTIONAL REGULATOR, GNTR FAMILY"/>
    <property type="match status" value="1"/>
</dbReference>
<feature type="domain" description="HTH gntR-type" evidence="4">
    <location>
        <begin position="7"/>
        <end position="74"/>
    </location>
</feature>
<dbReference type="InterPro" id="IPR036390">
    <property type="entry name" value="WH_DNA-bd_sf"/>
</dbReference>
<evidence type="ECO:0000259" key="4">
    <source>
        <dbReference type="PROSITE" id="PS50949"/>
    </source>
</evidence>
<dbReference type="Pfam" id="PF00392">
    <property type="entry name" value="GntR"/>
    <property type="match status" value="1"/>
</dbReference>
<dbReference type="Gene3D" id="1.10.10.10">
    <property type="entry name" value="Winged helix-like DNA-binding domain superfamily/Winged helix DNA-binding domain"/>
    <property type="match status" value="1"/>
</dbReference>
<sequence length="243" mass="28312">MPEIAQNGTSLDIFSSLKHELLDLTIKPGEQILESAVCERFSSSRPPVRAAFQRLADLGLVDILPYKGVYASLLDLDYIHQMIHMRTKVEGQILVDFINSKPDAFVLEELEHNIRKQQIYISQNEVNINEFYDLDSQMHAFWFAACKCSGIWNLIQQQEIHYTRFRMLDFVATQKYEQIVGNHLELLEEIKAGRTESIDLILGKHLNGGLRRMGEKVLKEYGQYFKPPQDQAFWMEYTKQYFS</sequence>
<dbReference type="Gene3D" id="1.20.120.530">
    <property type="entry name" value="GntR ligand-binding domain-like"/>
    <property type="match status" value="1"/>
</dbReference>
<keyword evidence="1" id="KW-0805">Transcription regulation</keyword>
<dbReference type="PANTHER" id="PTHR43537:SF5">
    <property type="entry name" value="UXU OPERON TRANSCRIPTIONAL REGULATOR"/>
    <property type="match status" value="1"/>
</dbReference>
<evidence type="ECO:0000256" key="2">
    <source>
        <dbReference type="ARBA" id="ARBA00023125"/>
    </source>
</evidence>
<dbReference type="AlphaFoldDB" id="A0A644YXC9"/>
<keyword evidence="2" id="KW-0238">DNA-binding</keyword>
<name>A0A644YXC9_9ZZZZ</name>
<dbReference type="GO" id="GO:0003700">
    <property type="term" value="F:DNA-binding transcription factor activity"/>
    <property type="evidence" value="ECO:0007669"/>
    <property type="project" value="InterPro"/>
</dbReference>
<organism evidence="5">
    <name type="scientific">bioreactor metagenome</name>
    <dbReference type="NCBI Taxonomy" id="1076179"/>
    <lineage>
        <taxon>unclassified sequences</taxon>
        <taxon>metagenomes</taxon>
        <taxon>ecological metagenomes</taxon>
    </lineage>
</organism>
<comment type="caution">
    <text evidence="5">The sequence shown here is derived from an EMBL/GenBank/DDBJ whole genome shotgun (WGS) entry which is preliminary data.</text>
</comment>